<protein>
    <submittedName>
        <fullName evidence="8">Cation ABC transporter permease</fullName>
    </submittedName>
</protein>
<organism evidence="8 9">
    <name type="scientific">Fimbriiglobus ruber</name>
    <dbReference type="NCBI Taxonomy" id="1908690"/>
    <lineage>
        <taxon>Bacteria</taxon>
        <taxon>Pseudomonadati</taxon>
        <taxon>Planctomycetota</taxon>
        <taxon>Planctomycetia</taxon>
        <taxon>Gemmatales</taxon>
        <taxon>Gemmataceae</taxon>
        <taxon>Fimbriiglobus</taxon>
    </lineage>
</organism>
<comment type="similarity">
    <text evidence="2 6">Belongs to the ABC-3 integral membrane protein family.</text>
</comment>
<dbReference type="GO" id="GO:0043190">
    <property type="term" value="C:ATP-binding cassette (ABC) transporter complex"/>
    <property type="evidence" value="ECO:0007669"/>
    <property type="project" value="InterPro"/>
</dbReference>
<keyword evidence="6" id="KW-0813">Transport</keyword>
<evidence type="ECO:0000256" key="2">
    <source>
        <dbReference type="ARBA" id="ARBA00008034"/>
    </source>
</evidence>
<reference evidence="9" key="1">
    <citation type="submission" date="2017-06" db="EMBL/GenBank/DDBJ databases">
        <title>Genome analysis of Fimbriiglobus ruber SP5, the first member of the order Planctomycetales with confirmed chitinolytic capability.</title>
        <authorList>
            <person name="Ravin N.V."/>
            <person name="Rakitin A.L."/>
            <person name="Ivanova A.A."/>
            <person name="Beletsky A.V."/>
            <person name="Kulichevskaya I.S."/>
            <person name="Mardanov A.V."/>
            <person name="Dedysh S.N."/>
        </authorList>
    </citation>
    <scope>NUCLEOTIDE SEQUENCE [LARGE SCALE GENOMIC DNA]</scope>
    <source>
        <strain evidence="9">SP5</strain>
    </source>
</reference>
<comment type="subcellular location">
    <subcellularLocation>
        <location evidence="6">Cell membrane</location>
        <topology evidence="6">Multi-pass membrane protein</topology>
    </subcellularLocation>
    <subcellularLocation>
        <location evidence="1">Membrane</location>
        <topology evidence="1">Multi-pass membrane protein</topology>
    </subcellularLocation>
</comment>
<dbReference type="AlphaFoldDB" id="A0A225ED57"/>
<evidence type="ECO:0000256" key="4">
    <source>
        <dbReference type="ARBA" id="ARBA00022989"/>
    </source>
</evidence>
<feature type="transmembrane region" description="Helical" evidence="7">
    <location>
        <begin position="57"/>
        <end position="74"/>
    </location>
</feature>
<evidence type="ECO:0000256" key="7">
    <source>
        <dbReference type="SAM" id="Phobius"/>
    </source>
</evidence>
<evidence type="ECO:0000313" key="9">
    <source>
        <dbReference type="Proteomes" id="UP000214646"/>
    </source>
</evidence>
<keyword evidence="9" id="KW-1185">Reference proteome</keyword>
<gene>
    <name evidence="8" type="ORF">FRUB_00948</name>
</gene>
<dbReference type="SUPFAM" id="SSF81345">
    <property type="entry name" value="ABC transporter involved in vitamin B12 uptake, BtuC"/>
    <property type="match status" value="1"/>
</dbReference>
<evidence type="ECO:0000256" key="5">
    <source>
        <dbReference type="ARBA" id="ARBA00023136"/>
    </source>
</evidence>
<keyword evidence="4 7" id="KW-1133">Transmembrane helix</keyword>
<feature type="transmembrane region" description="Helical" evidence="7">
    <location>
        <begin position="248"/>
        <end position="266"/>
    </location>
</feature>
<comment type="caution">
    <text evidence="8">The sequence shown here is derived from an EMBL/GenBank/DDBJ whole genome shotgun (WGS) entry which is preliminary data.</text>
</comment>
<accession>A0A225ED57</accession>
<dbReference type="Proteomes" id="UP000214646">
    <property type="component" value="Unassembled WGS sequence"/>
</dbReference>
<name>A0A225ED57_9BACT</name>
<dbReference type="PANTHER" id="PTHR30477">
    <property type="entry name" value="ABC-TRANSPORTER METAL-BINDING PROTEIN"/>
    <property type="match status" value="1"/>
</dbReference>
<keyword evidence="3 6" id="KW-0812">Transmembrane</keyword>
<dbReference type="RefSeq" id="WP_088252373.1">
    <property type="nucleotide sequence ID" value="NZ_NIDE01000001.1"/>
</dbReference>
<dbReference type="Gene3D" id="1.10.3470.10">
    <property type="entry name" value="ABC transporter involved in vitamin B12 uptake, BtuC"/>
    <property type="match status" value="1"/>
</dbReference>
<feature type="transmembrane region" description="Helical" evidence="7">
    <location>
        <begin position="27"/>
        <end position="45"/>
    </location>
</feature>
<dbReference type="GO" id="GO:0055085">
    <property type="term" value="P:transmembrane transport"/>
    <property type="evidence" value="ECO:0007669"/>
    <property type="project" value="InterPro"/>
</dbReference>
<evidence type="ECO:0000256" key="3">
    <source>
        <dbReference type="ARBA" id="ARBA00022692"/>
    </source>
</evidence>
<dbReference type="InterPro" id="IPR001626">
    <property type="entry name" value="ABC_TroCD"/>
</dbReference>
<dbReference type="OrthoDB" id="9778117at2"/>
<feature type="transmembrane region" description="Helical" evidence="7">
    <location>
        <begin position="119"/>
        <end position="138"/>
    </location>
</feature>
<feature type="transmembrane region" description="Helical" evidence="7">
    <location>
        <begin position="286"/>
        <end position="305"/>
    </location>
</feature>
<dbReference type="Pfam" id="PF00950">
    <property type="entry name" value="ABC-3"/>
    <property type="match status" value="1"/>
</dbReference>
<evidence type="ECO:0000256" key="1">
    <source>
        <dbReference type="ARBA" id="ARBA00004141"/>
    </source>
</evidence>
<proteinExistence type="inferred from homology"/>
<evidence type="ECO:0000313" key="8">
    <source>
        <dbReference type="EMBL" id="OWK47249.1"/>
    </source>
</evidence>
<dbReference type="EMBL" id="NIDE01000001">
    <property type="protein sequence ID" value="OWK47249.1"/>
    <property type="molecule type" value="Genomic_DNA"/>
</dbReference>
<keyword evidence="5 7" id="KW-0472">Membrane</keyword>
<sequence length="318" mass="33523">MSFEWLDSLLFDAASALGLSTFELNPLIAVVLVGLTCGMVGSLVVGNRMAFFSDAMAHTAFAGVALALLSVVLLTGVRTTLEADRYMWTVPLATASIGMLVGVSIAFVRERTGLTNDTVIGVFFALSMGVGAMLLPEIRTQIRIDPDQFLFGAVTLATGADLFILFALAAVTIAVVVWRYNALTFASFNPSLARSRGVNLRGNSYLFIVLLALVVNLSIKAVGVLLINALLVVPAAAAANLGRNLRQVFWLTLVGSIGAGVLGQQISHHIRVPIGASRPLEFAPGGTIVVVAVSWFFLTMAIASLRGRRVASSGDRAG</sequence>
<feature type="transmembrane region" description="Helical" evidence="7">
    <location>
        <begin position="150"/>
        <end position="178"/>
    </location>
</feature>
<dbReference type="InterPro" id="IPR037294">
    <property type="entry name" value="ABC_BtuC-like"/>
</dbReference>
<evidence type="ECO:0000256" key="6">
    <source>
        <dbReference type="RuleBase" id="RU003943"/>
    </source>
</evidence>
<feature type="transmembrane region" description="Helical" evidence="7">
    <location>
        <begin position="86"/>
        <end position="107"/>
    </location>
</feature>
<dbReference type="PANTHER" id="PTHR30477:SF21">
    <property type="entry name" value="ABC-3 PROTEIN"/>
    <property type="match status" value="1"/>
</dbReference>
<feature type="transmembrane region" description="Helical" evidence="7">
    <location>
        <begin position="221"/>
        <end position="241"/>
    </location>
</feature>
<feature type="transmembrane region" description="Helical" evidence="7">
    <location>
        <begin position="198"/>
        <end position="215"/>
    </location>
</feature>